<evidence type="ECO:0000313" key="2">
    <source>
        <dbReference type="Proteomes" id="UP001347796"/>
    </source>
</evidence>
<gene>
    <name evidence="1" type="ORF">SNE40_019783</name>
</gene>
<evidence type="ECO:0000313" key="1">
    <source>
        <dbReference type="EMBL" id="KAK6168582.1"/>
    </source>
</evidence>
<reference evidence="1 2" key="1">
    <citation type="submission" date="2024-01" db="EMBL/GenBank/DDBJ databases">
        <title>The genome of the rayed Mediterranean limpet Patella caerulea (Linnaeus, 1758).</title>
        <authorList>
            <person name="Anh-Thu Weber A."/>
            <person name="Halstead-Nussloch G."/>
        </authorList>
    </citation>
    <scope>NUCLEOTIDE SEQUENCE [LARGE SCALE GENOMIC DNA]</scope>
    <source>
        <strain evidence="1">AATW-2023a</strain>
        <tissue evidence="1">Whole specimen</tissue>
    </source>
</reference>
<dbReference type="AlphaFoldDB" id="A0AAN8G1J4"/>
<dbReference type="Proteomes" id="UP001347796">
    <property type="component" value="Unassembled WGS sequence"/>
</dbReference>
<protein>
    <submittedName>
        <fullName evidence="1">Uncharacterized protein</fullName>
    </submittedName>
</protein>
<keyword evidence="2" id="KW-1185">Reference proteome</keyword>
<sequence length="368" mass="42058">MANNGYEHSGFKGFVANRFGRVAELAKEFLKRRSSIIAFFNAVVDENANKLVLAVATFIQCDWFICCAEVYSMLGEWVIFPLMNILGIDDKSSQKNPSRNWEGVRDFFHEKIPELEALRDGPTETGKDMLISAVLEEVVETLNRQLSEMSYFKDSNNSPHKIDEQKLKYAPMTNLGCESEFAKLDNRIRVSGGSTSVTTHSRKNVVATNAFLVDTAFTELSENERLDRWTWARRSEEVKKVKNLEASFLETVKASNILALQKKEEMKKKKHERSLKLLETYKEHGGPITENTLNLLGELTERQLLAEVGYLRVTLAPDIRQKRRIRSDCGKYKMQSFSKDELKSAIRNVIKPESDVSNDIDRLLLSVF</sequence>
<name>A0AAN8G1J4_PATCE</name>
<accession>A0AAN8G1J4</accession>
<comment type="caution">
    <text evidence="1">The sequence shown here is derived from an EMBL/GenBank/DDBJ whole genome shotgun (WGS) entry which is preliminary data.</text>
</comment>
<dbReference type="EMBL" id="JAZGQO010000015">
    <property type="protein sequence ID" value="KAK6168582.1"/>
    <property type="molecule type" value="Genomic_DNA"/>
</dbReference>
<proteinExistence type="predicted"/>
<organism evidence="1 2">
    <name type="scientific">Patella caerulea</name>
    <name type="common">Rayed Mediterranean limpet</name>
    <dbReference type="NCBI Taxonomy" id="87958"/>
    <lineage>
        <taxon>Eukaryota</taxon>
        <taxon>Metazoa</taxon>
        <taxon>Spiralia</taxon>
        <taxon>Lophotrochozoa</taxon>
        <taxon>Mollusca</taxon>
        <taxon>Gastropoda</taxon>
        <taxon>Patellogastropoda</taxon>
        <taxon>Patelloidea</taxon>
        <taxon>Patellidae</taxon>
        <taxon>Patella</taxon>
    </lineage>
</organism>